<reference evidence="3" key="2">
    <citation type="submission" date="2013-04" db="EMBL/GenBank/DDBJ databases">
        <title>Genomic mechanisms accounting for the adaptation to parasitism in nematode-trapping fungi.</title>
        <authorList>
            <person name="Ahren D.G."/>
        </authorList>
    </citation>
    <scope>NUCLEOTIDE SEQUENCE [LARGE SCALE GENOMIC DNA]</scope>
    <source>
        <strain evidence="3">CBS 200.50</strain>
    </source>
</reference>
<dbReference type="EMBL" id="AQGS01000575">
    <property type="protein sequence ID" value="EPS38265.1"/>
    <property type="molecule type" value="Genomic_DNA"/>
</dbReference>
<proteinExistence type="predicted"/>
<evidence type="ECO:0000256" key="1">
    <source>
        <dbReference type="SAM" id="MobiDB-lite"/>
    </source>
</evidence>
<name>S8A5G9_DACHA</name>
<feature type="region of interest" description="Disordered" evidence="1">
    <location>
        <begin position="69"/>
        <end position="90"/>
    </location>
</feature>
<dbReference type="OMA" id="VAMYLEY"/>
<feature type="compositionally biased region" description="Polar residues" evidence="1">
    <location>
        <begin position="153"/>
        <end position="173"/>
    </location>
</feature>
<gene>
    <name evidence="2" type="ORF">H072_8112</name>
</gene>
<accession>S8A5G9</accession>
<comment type="caution">
    <text evidence="2">The sequence shown here is derived from an EMBL/GenBank/DDBJ whole genome shotgun (WGS) entry which is preliminary data.</text>
</comment>
<organism evidence="2 3">
    <name type="scientific">Dactylellina haptotyla (strain CBS 200.50)</name>
    <name type="common">Nematode-trapping fungus</name>
    <name type="synonym">Monacrosporium haptotylum</name>
    <dbReference type="NCBI Taxonomy" id="1284197"/>
    <lineage>
        <taxon>Eukaryota</taxon>
        <taxon>Fungi</taxon>
        <taxon>Dikarya</taxon>
        <taxon>Ascomycota</taxon>
        <taxon>Pezizomycotina</taxon>
        <taxon>Orbiliomycetes</taxon>
        <taxon>Orbiliales</taxon>
        <taxon>Orbiliaceae</taxon>
        <taxon>Dactylellina</taxon>
    </lineage>
</organism>
<evidence type="ECO:0000313" key="2">
    <source>
        <dbReference type="EMBL" id="EPS38265.1"/>
    </source>
</evidence>
<reference evidence="2 3" key="1">
    <citation type="journal article" date="2013" name="PLoS Genet.">
        <title>Genomic mechanisms accounting for the adaptation to parasitism in nematode-trapping fungi.</title>
        <authorList>
            <person name="Meerupati T."/>
            <person name="Andersson K.M."/>
            <person name="Friman E."/>
            <person name="Kumar D."/>
            <person name="Tunlid A."/>
            <person name="Ahren D."/>
        </authorList>
    </citation>
    <scope>NUCLEOTIDE SEQUENCE [LARGE SCALE GENOMIC DNA]</scope>
    <source>
        <strain evidence="2 3">CBS 200.50</strain>
    </source>
</reference>
<dbReference type="Proteomes" id="UP000015100">
    <property type="component" value="Unassembled WGS sequence"/>
</dbReference>
<dbReference type="AlphaFoldDB" id="S8A5G9"/>
<feature type="region of interest" description="Disordered" evidence="1">
    <location>
        <begin position="120"/>
        <end position="228"/>
    </location>
</feature>
<evidence type="ECO:0000313" key="3">
    <source>
        <dbReference type="Proteomes" id="UP000015100"/>
    </source>
</evidence>
<sequence length="563" mass="62802">MSFLLSTADFLQPEHCAGRLHLQMSETEGVVLSRKVQGPYKASGSATRLSLSGPPKFPFSFFPSFKHPEASGDPSSVHRKPRRHSDSIFHREPAKWRSEPGVEDLLGKLALGKTASRRGSALGRITEDDSPSGDESDRDSSALSLSDTEKTPDQPTISDWETVSFYKTTPNRCSGSGRSSGGSHHSNRSSSSGQNQQTYHGSRSGGGGGPSGGNNGSPPSLPRPLDPPVSDGKKYYACWFWLSDPVRYHACADIRKEAHHLKHIHLPHHYPDGLPVELGRRMSYDSVWQVLFPGRALPSIKDRDQQLLLMAQIYQRFVDEETPVPSTPQQNIGLLSPNSIRYQSEAGESSRHAPPSVSQPASHHPSFDRRRVSSHSRQTRRLPHSIVSAGFTNWESSSNASSRLAVDLGGYDGYYFPSSNVPQRLDEPARMLPDNEGILNPVEMDIASDHGAEMSSHESMEIDIMQRAPAPFYPSNPRIKVQDWTTGEEYFWEDRHPDTLFDFSRYFLVYYGDRSTGANCLISMRSMDCLQKEYYYYLKPMASSDGYIILQRQRGQNYSAFPG</sequence>
<feature type="compositionally biased region" description="Acidic residues" evidence="1">
    <location>
        <begin position="128"/>
        <end position="137"/>
    </location>
</feature>
<feature type="compositionally biased region" description="Gly residues" evidence="1">
    <location>
        <begin position="203"/>
        <end position="215"/>
    </location>
</feature>
<keyword evidence="3" id="KW-1185">Reference proteome</keyword>
<dbReference type="OrthoDB" id="5345379at2759"/>
<feature type="compositionally biased region" description="Basic residues" evidence="1">
    <location>
        <begin position="372"/>
        <end position="381"/>
    </location>
</feature>
<feature type="region of interest" description="Disordered" evidence="1">
    <location>
        <begin position="343"/>
        <end position="381"/>
    </location>
</feature>
<feature type="compositionally biased region" description="Low complexity" evidence="1">
    <location>
        <begin position="174"/>
        <end position="196"/>
    </location>
</feature>
<protein>
    <submittedName>
        <fullName evidence="2">Uncharacterized protein</fullName>
    </submittedName>
</protein>
<dbReference type="HOGENOM" id="CLU_483980_0_0_1"/>